<keyword evidence="4" id="KW-1185">Reference proteome</keyword>
<dbReference type="Gene3D" id="3.40.50.300">
    <property type="entry name" value="P-loop containing nucleotide triphosphate hydrolases"/>
    <property type="match status" value="1"/>
</dbReference>
<dbReference type="InterPro" id="IPR044974">
    <property type="entry name" value="Disease_R_plants"/>
</dbReference>
<proteinExistence type="predicted"/>
<dbReference type="STRING" id="981085.W9S0F6"/>
<dbReference type="PRINTS" id="PR00364">
    <property type="entry name" value="DISEASERSIST"/>
</dbReference>
<dbReference type="PANTHER" id="PTHR23155:SF1220">
    <property type="entry name" value="BLIGHT RESISTANCE PROTEIN RGA3-LIKE"/>
    <property type="match status" value="1"/>
</dbReference>
<dbReference type="Proteomes" id="UP000030645">
    <property type="component" value="Unassembled WGS sequence"/>
</dbReference>
<dbReference type="KEGG" id="mnt:21406804"/>
<dbReference type="EMBL" id="KE345347">
    <property type="protein sequence ID" value="EXC02090.1"/>
    <property type="molecule type" value="Genomic_DNA"/>
</dbReference>
<accession>W9S0F6</accession>
<feature type="region of interest" description="Disordered" evidence="1">
    <location>
        <begin position="1"/>
        <end position="62"/>
    </location>
</feature>
<dbReference type="GO" id="GO:0043531">
    <property type="term" value="F:ADP binding"/>
    <property type="evidence" value="ECO:0007669"/>
    <property type="project" value="InterPro"/>
</dbReference>
<dbReference type="eggNOG" id="ENOG502RPBY">
    <property type="taxonomic scope" value="Eukaryota"/>
</dbReference>
<reference evidence="4" key="1">
    <citation type="submission" date="2013-01" db="EMBL/GenBank/DDBJ databases">
        <title>Draft Genome Sequence of a Mulberry Tree, Morus notabilis C.K. Schneid.</title>
        <authorList>
            <person name="He N."/>
            <person name="Zhao S."/>
        </authorList>
    </citation>
    <scope>NUCLEOTIDE SEQUENCE</scope>
</reference>
<dbReference type="AlphaFoldDB" id="W9S0F6"/>
<dbReference type="PANTHER" id="PTHR23155">
    <property type="entry name" value="DISEASE RESISTANCE PROTEIN RP"/>
    <property type="match status" value="1"/>
</dbReference>
<organism evidence="3 4">
    <name type="scientific">Morus notabilis</name>
    <dbReference type="NCBI Taxonomy" id="981085"/>
    <lineage>
        <taxon>Eukaryota</taxon>
        <taxon>Viridiplantae</taxon>
        <taxon>Streptophyta</taxon>
        <taxon>Embryophyta</taxon>
        <taxon>Tracheophyta</taxon>
        <taxon>Spermatophyta</taxon>
        <taxon>Magnoliopsida</taxon>
        <taxon>eudicotyledons</taxon>
        <taxon>Gunneridae</taxon>
        <taxon>Pentapetalae</taxon>
        <taxon>rosids</taxon>
        <taxon>fabids</taxon>
        <taxon>Rosales</taxon>
        <taxon>Moraceae</taxon>
        <taxon>Moreae</taxon>
        <taxon>Morus</taxon>
    </lineage>
</organism>
<dbReference type="SUPFAM" id="SSF52540">
    <property type="entry name" value="P-loop containing nucleoside triphosphate hydrolases"/>
    <property type="match status" value="1"/>
</dbReference>
<feature type="domain" description="NB-ARC" evidence="2">
    <location>
        <begin position="97"/>
        <end position="222"/>
    </location>
</feature>
<sequence>MSSLFGKSSVHSKSSDKSEPKRSGSNNDKIKPDHHDVDGQDLEGDSKVPSGKASSNSDSIDVRIHWTSKPADSELPPRVHGFDNERLSLKKLLGNRENDNQFKAVGIVGTRGVGKTALCQEYYLESTFFLPRVWVSIPKQTANIGKGHHESPKIAILKRILASLGIEEEKITMNTRAKNVKPDSSSHDLDDDFILLEDLLYILRLQLIGKRYLIVLDDVRDQLSPDAWYENLDKSGTGTDPDTSGGTSLACALPKGCGGTVIVTTRFDETAKKMVGEANVLRVLPLPDPESILEIFWDAALGGDPSLSNTDVLKDKALGRIADIVHPGTSLSGNKTDITKALIREKVIIKCNGLPLAAKLMGVTMRKQLHDQNKEHIDASNQKEEPKKGDN</sequence>
<protein>
    <submittedName>
        <fullName evidence="3">Putative disease resistance protein</fullName>
    </submittedName>
</protein>
<dbReference type="Pfam" id="PF00931">
    <property type="entry name" value="NB-ARC"/>
    <property type="match status" value="1"/>
</dbReference>
<evidence type="ECO:0000256" key="1">
    <source>
        <dbReference type="SAM" id="MobiDB-lite"/>
    </source>
</evidence>
<evidence type="ECO:0000313" key="3">
    <source>
        <dbReference type="EMBL" id="EXC02090.1"/>
    </source>
</evidence>
<evidence type="ECO:0000313" key="4">
    <source>
        <dbReference type="Proteomes" id="UP000030645"/>
    </source>
</evidence>
<evidence type="ECO:0000259" key="2">
    <source>
        <dbReference type="Pfam" id="PF00931"/>
    </source>
</evidence>
<dbReference type="InterPro" id="IPR027417">
    <property type="entry name" value="P-loop_NTPase"/>
</dbReference>
<dbReference type="OrthoDB" id="1900634at2759"/>
<feature type="compositionally biased region" description="Low complexity" evidence="1">
    <location>
        <begin position="1"/>
        <end position="12"/>
    </location>
</feature>
<feature type="compositionally biased region" description="Basic and acidic residues" evidence="1">
    <location>
        <begin position="13"/>
        <end position="38"/>
    </location>
</feature>
<dbReference type="GO" id="GO:0098542">
    <property type="term" value="P:defense response to other organism"/>
    <property type="evidence" value="ECO:0007669"/>
    <property type="project" value="TreeGrafter"/>
</dbReference>
<name>W9S0F6_9ROSA</name>
<dbReference type="InterPro" id="IPR002182">
    <property type="entry name" value="NB-ARC"/>
</dbReference>
<gene>
    <name evidence="3" type="ORF">L484_024055</name>
</gene>